<comment type="cofactor">
    <cofactor evidence="11">
        <name>Fe cation</name>
        <dbReference type="ChEBI" id="CHEBI:24875"/>
    </cofactor>
    <text evidence="11">Binds 2 iron ions per subunit.</text>
</comment>
<evidence type="ECO:0000256" key="5">
    <source>
        <dbReference type="ARBA" id="ARBA00022723"/>
    </source>
</evidence>
<dbReference type="PIRSF" id="PIRSF000898">
    <property type="entry name" value="Acid_Ptase_5"/>
    <property type="match status" value="1"/>
</dbReference>
<comment type="similarity">
    <text evidence="3">Belongs to the metallophosphoesterase superfamily. Purple acid phosphatase family.</text>
</comment>
<evidence type="ECO:0000313" key="15">
    <source>
        <dbReference type="Proteomes" id="UP001141552"/>
    </source>
</evidence>
<evidence type="ECO:0000256" key="9">
    <source>
        <dbReference type="ARBA" id="ARBA00023180"/>
    </source>
</evidence>
<organism evidence="14 15">
    <name type="scientific">Turnera subulata</name>
    <dbReference type="NCBI Taxonomy" id="218843"/>
    <lineage>
        <taxon>Eukaryota</taxon>
        <taxon>Viridiplantae</taxon>
        <taxon>Streptophyta</taxon>
        <taxon>Embryophyta</taxon>
        <taxon>Tracheophyta</taxon>
        <taxon>Spermatophyta</taxon>
        <taxon>Magnoliopsida</taxon>
        <taxon>eudicotyledons</taxon>
        <taxon>Gunneridae</taxon>
        <taxon>Pentapetalae</taxon>
        <taxon>rosids</taxon>
        <taxon>fabids</taxon>
        <taxon>Malpighiales</taxon>
        <taxon>Passifloraceae</taxon>
        <taxon>Turnera</taxon>
    </lineage>
</organism>
<dbReference type="GO" id="GO:0003993">
    <property type="term" value="F:acid phosphatase activity"/>
    <property type="evidence" value="ECO:0007669"/>
    <property type="project" value="UniProtKB-UniRule"/>
</dbReference>
<dbReference type="AlphaFoldDB" id="A0A9Q0J065"/>
<protein>
    <recommendedName>
        <fullName evidence="10">Purple acid phosphatase</fullName>
        <ecNumber evidence="10">3.1.3.2</ecNumber>
    </recommendedName>
</protein>
<dbReference type="PANTHER" id="PTHR10161:SF36">
    <property type="entry name" value="PURPLE ACID PHOSPHATASE 3"/>
    <property type="match status" value="1"/>
</dbReference>
<dbReference type="EC" id="3.1.3.2" evidence="10"/>
<dbReference type="EMBL" id="JAKUCV010007406">
    <property type="protein sequence ID" value="KAJ4823618.1"/>
    <property type="molecule type" value="Genomic_DNA"/>
</dbReference>
<keyword evidence="8" id="KW-0862">Zinc</keyword>
<feature type="binding site" evidence="11">
    <location>
        <position position="86"/>
    </location>
    <ligand>
        <name>Fe cation</name>
        <dbReference type="ChEBI" id="CHEBI:24875"/>
        <label>1</label>
    </ligand>
</feature>
<evidence type="ECO:0000256" key="2">
    <source>
        <dbReference type="ARBA" id="ARBA00004613"/>
    </source>
</evidence>
<evidence type="ECO:0000256" key="1">
    <source>
        <dbReference type="ARBA" id="ARBA00000032"/>
    </source>
</evidence>
<keyword evidence="6 12" id="KW-0732">Signal</keyword>
<feature type="binding site" evidence="11">
    <location>
        <position position="83"/>
    </location>
    <ligand>
        <name>Fe cation</name>
        <dbReference type="ChEBI" id="CHEBI:24875"/>
        <label>2</label>
    </ligand>
</feature>
<dbReference type="FunFam" id="3.60.21.10:FF:000027">
    <property type="entry name" value="Purple acid phosphatase"/>
    <property type="match status" value="1"/>
</dbReference>
<feature type="binding site" evidence="11">
    <location>
        <position position="215"/>
    </location>
    <ligand>
        <name>Fe cation</name>
        <dbReference type="ChEBI" id="CHEBI:24875"/>
        <label>2</label>
    </ligand>
</feature>
<evidence type="ECO:0000256" key="6">
    <source>
        <dbReference type="ARBA" id="ARBA00022729"/>
    </source>
</evidence>
<accession>A0A9Q0J065</accession>
<keyword evidence="5 11" id="KW-0479">Metal-binding</keyword>
<keyword evidence="4" id="KW-0964">Secreted</keyword>
<keyword evidence="15" id="KW-1185">Reference proteome</keyword>
<dbReference type="OrthoDB" id="411211at2759"/>
<dbReference type="Gene3D" id="3.60.21.10">
    <property type="match status" value="1"/>
</dbReference>
<feature type="signal peptide" evidence="12">
    <location>
        <begin position="1"/>
        <end position="28"/>
    </location>
</feature>
<reference evidence="14" key="1">
    <citation type="submission" date="2022-02" db="EMBL/GenBank/DDBJ databases">
        <authorList>
            <person name="Henning P.M."/>
            <person name="McCubbin A.G."/>
            <person name="Shore J.S."/>
        </authorList>
    </citation>
    <scope>NUCLEOTIDE SEQUENCE</scope>
    <source>
        <strain evidence="14">F60SS</strain>
        <tissue evidence="14">Leaves</tissue>
    </source>
</reference>
<evidence type="ECO:0000256" key="4">
    <source>
        <dbReference type="ARBA" id="ARBA00022525"/>
    </source>
</evidence>
<evidence type="ECO:0000256" key="10">
    <source>
        <dbReference type="PIRNR" id="PIRNR000898"/>
    </source>
</evidence>
<evidence type="ECO:0000256" key="7">
    <source>
        <dbReference type="ARBA" id="ARBA00022801"/>
    </source>
</evidence>
<dbReference type="InterPro" id="IPR051558">
    <property type="entry name" value="Metallophosphoesterase_PAP"/>
</dbReference>
<evidence type="ECO:0000256" key="8">
    <source>
        <dbReference type="ARBA" id="ARBA00022833"/>
    </source>
</evidence>
<dbReference type="GO" id="GO:0005576">
    <property type="term" value="C:extracellular region"/>
    <property type="evidence" value="ECO:0007669"/>
    <property type="project" value="UniProtKB-SubCell"/>
</dbReference>
<keyword evidence="9" id="KW-0325">Glycoprotein</keyword>
<evidence type="ECO:0000313" key="14">
    <source>
        <dbReference type="EMBL" id="KAJ4823618.1"/>
    </source>
</evidence>
<dbReference type="PANTHER" id="PTHR10161">
    <property type="entry name" value="TARTRATE-RESISTANT ACID PHOSPHATASE TYPE 5"/>
    <property type="match status" value="1"/>
</dbReference>
<sequence length="338" mass="38732">MANLFHHCFVIYLILLDCFYLCLPTASAELQRFKQPVKEDGSLSFLVIGDWGRNGYYNQTEVAAQMGRIGEELSTDFVVSTGDNFYEDGLRNIRDPTFKRSFTKVYTAKSLQKQWYTVLGNHDYRGNVRAQLSPTLRNIDGRWLCLRSFIVNAEIAELFFIDTTPFVDKYFSKPKHHRYDWRGVMPRQQYLSNLLKELQTALQDSIASWKIVIGHHTIKSIGHHGETTELVQRLLPILEANNVDMYINGHDHCLEHMSSINSLIQFLTSGGGSKAWKGDFDQLNRDGLKFYYDGQGFMSLQVTETEAKIAFHDISGHSLHSFSLFKQPNLHAGSTSEE</sequence>
<dbReference type="SUPFAM" id="SSF56300">
    <property type="entry name" value="Metallo-dependent phosphatases"/>
    <property type="match status" value="1"/>
</dbReference>
<gene>
    <name evidence="14" type="primary">PAP3_3</name>
    <name evidence="14" type="ORF">Tsubulata_044270</name>
</gene>
<evidence type="ECO:0000259" key="13">
    <source>
        <dbReference type="Pfam" id="PF00149"/>
    </source>
</evidence>
<feature type="domain" description="Calcineurin-like phosphoesterase" evidence="13">
    <location>
        <begin position="44"/>
        <end position="253"/>
    </location>
</feature>
<name>A0A9Q0J065_9ROSI</name>
<feature type="binding site" evidence="11">
    <location>
        <position position="50"/>
    </location>
    <ligand>
        <name>Fe cation</name>
        <dbReference type="ChEBI" id="CHEBI:24875"/>
        <label>1</label>
    </ligand>
</feature>
<dbReference type="InterPro" id="IPR004843">
    <property type="entry name" value="Calcineurin-like_PHP"/>
</dbReference>
<comment type="catalytic activity">
    <reaction evidence="1 10">
        <text>a phosphate monoester + H2O = an alcohol + phosphate</text>
        <dbReference type="Rhea" id="RHEA:15017"/>
        <dbReference type="ChEBI" id="CHEBI:15377"/>
        <dbReference type="ChEBI" id="CHEBI:30879"/>
        <dbReference type="ChEBI" id="CHEBI:43474"/>
        <dbReference type="ChEBI" id="CHEBI:67140"/>
        <dbReference type="EC" id="3.1.3.2"/>
    </reaction>
</comment>
<evidence type="ECO:0000256" key="12">
    <source>
        <dbReference type="SAM" id="SignalP"/>
    </source>
</evidence>
<keyword evidence="10 11" id="KW-0408">Iron</keyword>
<feature type="binding site" evidence="11">
    <location>
        <position position="83"/>
    </location>
    <ligand>
        <name>Fe cation</name>
        <dbReference type="ChEBI" id="CHEBI:24875"/>
        <label>1</label>
    </ligand>
</feature>
<dbReference type="Pfam" id="PF00149">
    <property type="entry name" value="Metallophos"/>
    <property type="match status" value="1"/>
</dbReference>
<feature type="binding site" evidence="11">
    <location>
        <position position="250"/>
    </location>
    <ligand>
        <name>Fe cation</name>
        <dbReference type="ChEBI" id="CHEBI:24875"/>
        <label>2</label>
    </ligand>
</feature>
<evidence type="ECO:0000256" key="11">
    <source>
        <dbReference type="PIRSR" id="PIRSR000898-1"/>
    </source>
</evidence>
<dbReference type="InterPro" id="IPR029052">
    <property type="entry name" value="Metallo-depent_PP-like"/>
</dbReference>
<proteinExistence type="inferred from homology"/>
<evidence type="ECO:0000256" key="3">
    <source>
        <dbReference type="ARBA" id="ARBA00008723"/>
    </source>
</evidence>
<reference evidence="14" key="2">
    <citation type="journal article" date="2023" name="Plants (Basel)">
        <title>Annotation of the Turnera subulata (Passifloraceae) Draft Genome Reveals the S-Locus Evolved after the Divergence of Turneroideae from Passifloroideae in a Stepwise Manner.</title>
        <authorList>
            <person name="Henning P.M."/>
            <person name="Roalson E.H."/>
            <person name="Mir W."/>
            <person name="McCubbin A.G."/>
            <person name="Shore J.S."/>
        </authorList>
    </citation>
    <scope>NUCLEOTIDE SEQUENCE</scope>
    <source>
        <strain evidence="14">F60SS</strain>
    </source>
</reference>
<dbReference type="CDD" id="cd07378">
    <property type="entry name" value="MPP_ACP5"/>
    <property type="match status" value="1"/>
</dbReference>
<dbReference type="GO" id="GO:0046872">
    <property type="term" value="F:metal ion binding"/>
    <property type="evidence" value="ECO:0007669"/>
    <property type="project" value="UniProtKB-KW"/>
</dbReference>
<comment type="subcellular location">
    <subcellularLocation>
        <location evidence="2">Secreted</location>
    </subcellularLocation>
</comment>
<comment type="caution">
    <text evidence="14">The sequence shown here is derived from an EMBL/GenBank/DDBJ whole genome shotgun (WGS) entry which is preliminary data.</text>
</comment>
<dbReference type="Proteomes" id="UP001141552">
    <property type="component" value="Unassembled WGS sequence"/>
</dbReference>
<dbReference type="InterPro" id="IPR024927">
    <property type="entry name" value="Acid_PPase"/>
</dbReference>
<feature type="binding site" evidence="11">
    <location>
        <position position="121"/>
    </location>
    <ligand>
        <name>Fe cation</name>
        <dbReference type="ChEBI" id="CHEBI:24875"/>
        <label>2</label>
    </ligand>
</feature>
<feature type="binding site" evidence="11">
    <location>
        <position position="252"/>
    </location>
    <ligand>
        <name>Fe cation</name>
        <dbReference type="ChEBI" id="CHEBI:24875"/>
        <label>1</label>
    </ligand>
</feature>
<keyword evidence="7 10" id="KW-0378">Hydrolase</keyword>
<feature type="chain" id="PRO_5040229157" description="Purple acid phosphatase" evidence="12">
    <location>
        <begin position="29"/>
        <end position="338"/>
    </location>
</feature>